<evidence type="ECO:0000259" key="1">
    <source>
        <dbReference type="PROSITE" id="PS51781"/>
    </source>
</evidence>
<dbReference type="CDD" id="cd24049">
    <property type="entry name" value="ASKHA_NBD_PilM"/>
    <property type="match status" value="1"/>
</dbReference>
<dbReference type="InterPro" id="IPR050696">
    <property type="entry name" value="FtsA/MreB"/>
</dbReference>
<dbReference type="PANTHER" id="PTHR32432:SF3">
    <property type="entry name" value="ETHANOLAMINE UTILIZATION PROTEIN EUTJ"/>
    <property type="match status" value="1"/>
</dbReference>
<sequence>MAKRKIFGLDISDHSIEAVLLKRSRRQVRVSAYARTVLRTSAVVNGTIKQPDKLAEALKALLASAKPRPITTPYCILSIPDAQVFTAVFKFPAGLRRGEIMKTIPFKAEEIIPFKPSEIYFDFKTITLHEGTQEVFYVAVPQKVADGYVAVLQQAGLVPVALDVESVSLARALIDPATRSAEPSARLLMDIGSRTTNLNIFDRGGIRQSLTVAVAGNRFTRALMAGLSLKEKDAQALKVKVGVSQNSERPDVSTILQKELSRLAAEAQKLINFFQTENQHPVGSILLAGGSSLMPGIGDFLHQKLGLPVTVGNPLERLADPVKLPAVKKNAVLFANVIGLGLRGAEAKESGVDINLLLVAPSVVSLLPPRADKTAWRRVYRSLAAFGVLSLVLVGLILARQQGFDPYGALFSAKPPPATFVPAVNLDVLEELRAELLLPKEIETPPPAEPQPTSTPTLLKKVLISQTTTGRLNVRTEPNATSAKIGEAAAGQQYPLFDEADGWYRIQLSELLAGWVSATYASVVEVPVTPDGSLAATSTPTSTVEVVKPQPIGRIRVRSTDLGYLNVRSGPGTGNAKVGEAKVGAEYDILASQSGWYQIQFTKEKTGWVSSVYVDKL</sequence>
<gene>
    <name evidence="2" type="ORF">A2951_02605</name>
</gene>
<dbReference type="Gene3D" id="3.30.1490.300">
    <property type="match status" value="1"/>
</dbReference>
<proteinExistence type="predicted"/>
<dbReference type="InterPro" id="IPR043129">
    <property type="entry name" value="ATPase_NBD"/>
</dbReference>
<dbReference type="PANTHER" id="PTHR32432">
    <property type="entry name" value="CELL DIVISION PROTEIN FTSA-RELATED"/>
    <property type="match status" value="1"/>
</dbReference>
<dbReference type="SUPFAM" id="SSF53067">
    <property type="entry name" value="Actin-like ATPase domain"/>
    <property type="match status" value="2"/>
</dbReference>
<dbReference type="SMART" id="SM00842">
    <property type="entry name" value="FtsA"/>
    <property type="match status" value="1"/>
</dbReference>
<protein>
    <recommendedName>
        <fullName evidence="1">SH3b domain-containing protein</fullName>
    </recommendedName>
</protein>
<dbReference type="Pfam" id="PF08239">
    <property type="entry name" value="SH3_3"/>
    <property type="match status" value="2"/>
</dbReference>
<dbReference type="EMBL" id="MHIQ01000008">
    <property type="protein sequence ID" value="OGY55170.1"/>
    <property type="molecule type" value="Genomic_DNA"/>
</dbReference>
<dbReference type="Gene3D" id="3.30.420.40">
    <property type="match status" value="2"/>
</dbReference>
<dbReference type="PROSITE" id="PS51781">
    <property type="entry name" value="SH3B"/>
    <property type="match status" value="1"/>
</dbReference>
<dbReference type="GO" id="GO:0051301">
    <property type="term" value="P:cell division"/>
    <property type="evidence" value="ECO:0007669"/>
    <property type="project" value="InterPro"/>
</dbReference>
<evidence type="ECO:0000313" key="2">
    <source>
        <dbReference type="EMBL" id="OGY55170.1"/>
    </source>
</evidence>
<comment type="caution">
    <text evidence="2">The sequence shown here is derived from an EMBL/GenBank/DDBJ whole genome shotgun (WGS) entry which is preliminary data.</text>
</comment>
<dbReference type="InterPro" id="IPR003494">
    <property type="entry name" value="SHS2_FtsA"/>
</dbReference>
<dbReference type="NCBIfam" id="TIGR01175">
    <property type="entry name" value="pilM"/>
    <property type="match status" value="1"/>
</dbReference>
<reference evidence="2 3" key="1">
    <citation type="journal article" date="2016" name="Nat. Commun.">
        <title>Thousands of microbial genomes shed light on interconnected biogeochemical processes in an aquifer system.</title>
        <authorList>
            <person name="Anantharaman K."/>
            <person name="Brown C.T."/>
            <person name="Hug L.A."/>
            <person name="Sharon I."/>
            <person name="Castelle C.J."/>
            <person name="Probst A.J."/>
            <person name="Thomas B.C."/>
            <person name="Singh A."/>
            <person name="Wilkins M.J."/>
            <person name="Karaoz U."/>
            <person name="Brodie E.L."/>
            <person name="Williams K.H."/>
            <person name="Hubbard S.S."/>
            <person name="Banfield J.F."/>
        </authorList>
    </citation>
    <scope>NUCLEOTIDE SEQUENCE [LARGE SCALE GENOMIC DNA]</scope>
</reference>
<dbReference type="Pfam" id="PF11104">
    <property type="entry name" value="PilM_2"/>
    <property type="match status" value="1"/>
</dbReference>
<feature type="domain" description="SH3b" evidence="1">
    <location>
        <begin position="550"/>
        <end position="617"/>
    </location>
</feature>
<name>A0A1G1YUA6_9BACT</name>
<dbReference type="InterPro" id="IPR003646">
    <property type="entry name" value="SH3-like_bac-type"/>
</dbReference>
<dbReference type="InterPro" id="IPR005883">
    <property type="entry name" value="PilM"/>
</dbReference>
<dbReference type="AlphaFoldDB" id="A0A1G1YUA6"/>
<dbReference type="Proteomes" id="UP000178944">
    <property type="component" value="Unassembled WGS sequence"/>
</dbReference>
<evidence type="ECO:0000313" key="3">
    <source>
        <dbReference type="Proteomes" id="UP000178944"/>
    </source>
</evidence>
<organism evidence="2 3">
    <name type="scientific">Candidatus Buchananbacteria bacterium RIFCSPLOWO2_01_FULL_56_15</name>
    <dbReference type="NCBI Taxonomy" id="1797547"/>
    <lineage>
        <taxon>Bacteria</taxon>
        <taxon>Candidatus Buchananiibacteriota</taxon>
    </lineage>
</organism>
<dbReference type="Gene3D" id="2.30.30.40">
    <property type="entry name" value="SH3 Domains"/>
    <property type="match status" value="2"/>
</dbReference>
<accession>A0A1G1YUA6</accession>
<dbReference type="SMART" id="SM00287">
    <property type="entry name" value="SH3b"/>
    <property type="match status" value="2"/>
</dbReference>